<name>A0A445MKT5_ENSVE</name>
<evidence type="ECO:0000256" key="1">
    <source>
        <dbReference type="SAM" id="MobiDB-lite"/>
    </source>
</evidence>
<proteinExistence type="predicted"/>
<sequence>MRLNRVELFYALVVANGSESRRCLRGRGNHMHVVCMQRWLAMARPPAGAVNHGLATCNGRPATARPPARGDRLRPGPLQGAAACRGSSSQGVATRGHDRLWQARRGDRLWPARRGNCQRPARKGQSATVSPAASRGDNASRMGGCPLAGRLPAAKGNRRLRMGSGGDDTIRVKEG</sequence>
<evidence type="ECO:0000313" key="2">
    <source>
        <dbReference type="EMBL" id="RZR74884.1"/>
    </source>
</evidence>
<dbReference type="Proteomes" id="UP000290560">
    <property type="component" value="Unassembled WGS sequence"/>
</dbReference>
<organism evidence="2">
    <name type="scientific">Ensete ventricosum</name>
    <name type="common">Abyssinian banana</name>
    <name type="synonym">Musa ensete</name>
    <dbReference type="NCBI Taxonomy" id="4639"/>
    <lineage>
        <taxon>Eukaryota</taxon>
        <taxon>Viridiplantae</taxon>
        <taxon>Streptophyta</taxon>
        <taxon>Embryophyta</taxon>
        <taxon>Tracheophyta</taxon>
        <taxon>Spermatophyta</taxon>
        <taxon>Magnoliopsida</taxon>
        <taxon>Liliopsida</taxon>
        <taxon>Zingiberales</taxon>
        <taxon>Musaceae</taxon>
        <taxon>Ensete</taxon>
    </lineage>
</organism>
<dbReference type="AlphaFoldDB" id="A0A445MKT5"/>
<accession>A0A445MKT5</accession>
<gene>
    <name evidence="2" type="ORF">BHM03_00045504</name>
</gene>
<dbReference type="EMBL" id="KV876442">
    <property type="protein sequence ID" value="RZR74884.1"/>
    <property type="molecule type" value="Genomic_DNA"/>
</dbReference>
<reference evidence="2" key="1">
    <citation type="journal article" date="2018" name="Data Brief">
        <title>Genome sequence data from 17 accessions of Ensete ventricosum, a staple food crop for millions in Ethiopia.</title>
        <authorList>
            <person name="Yemataw Z."/>
            <person name="Muzemil S."/>
            <person name="Ambachew D."/>
            <person name="Tripathi L."/>
            <person name="Tesfaye K."/>
            <person name="Chala A."/>
            <person name="Farbos A."/>
            <person name="O'Neill P."/>
            <person name="Moore K."/>
            <person name="Grant M."/>
            <person name="Studholme D.J."/>
        </authorList>
    </citation>
    <scope>NUCLEOTIDE SEQUENCE [LARGE SCALE GENOMIC DNA]</scope>
    <source>
        <tissue evidence="2">Leaf</tissue>
    </source>
</reference>
<feature type="region of interest" description="Disordered" evidence="1">
    <location>
        <begin position="113"/>
        <end position="175"/>
    </location>
</feature>
<protein>
    <submittedName>
        <fullName evidence="2">Uncharacterized protein</fullName>
    </submittedName>
</protein>